<dbReference type="EMBL" id="JARKHS020036195">
    <property type="protein sequence ID" value="KAK8756496.1"/>
    <property type="molecule type" value="Genomic_DNA"/>
</dbReference>
<protein>
    <submittedName>
        <fullName evidence="3">Uncharacterized protein</fullName>
    </submittedName>
</protein>
<gene>
    <name evidence="3" type="ORF">V5799_000806</name>
</gene>
<dbReference type="AlphaFoldDB" id="A0AAQ4D206"/>
<accession>A0AAQ4D206</accession>
<evidence type="ECO:0000256" key="2">
    <source>
        <dbReference type="SAM" id="Phobius"/>
    </source>
</evidence>
<keyword evidence="4" id="KW-1185">Reference proteome</keyword>
<feature type="compositionally biased region" description="Polar residues" evidence="1">
    <location>
        <begin position="88"/>
        <end position="98"/>
    </location>
</feature>
<evidence type="ECO:0000256" key="1">
    <source>
        <dbReference type="SAM" id="MobiDB-lite"/>
    </source>
</evidence>
<name>A0AAQ4D206_AMBAM</name>
<keyword evidence="2" id="KW-0472">Membrane</keyword>
<sequence length="275" mass="28977">MTYNLGFATVKCDLVLAAGCESRRTIRNLVAQVICVLTASWLLTTSVSGVAVAVTNDSAPPGDIVVNATSVPLGPGHKDTGGSLATGEPSSSDPSSPRLHQTYILNKSSGASRSGVQRNVDSVPSLPKWCLTHVSSKFFKVRAFRSRTSVMGRAAVGTVFVATSLLVALSVFALAWCLCHSCKRNHKEIDPVLVLTPSSSSIAPKDISKNGDPSRPFDPPPSYDRCLQASAKEARPHETAASLQSAALEDAEQPPTYNAVVLSVTSQAGAEMKQQ</sequence>
<feature type="transmembrane region" description="Helical" evidence="2">
    <location>
        <begin position="154"/>
        <end position="176"/>
    </location>
</feature>
<evidence type="ECO:0000313" key="4">
    <source>
        <dbReference type="Proteomes" id="UP001321473"/>
    </source>
</evidence>
<feature type="region of interest" description="Disordered" evidence="1">
    <location>
        <begin position="203"/>
        <end position="253"/>
    </location>
</feature>
<reference evidence="3 4" key="1">
    <citation type="journal article" date="2023" name="Arcadia Sci">
        <title>De novo assembly of a long-read Amblyomma americanum tick genome.</title>
        <authorList>
            <person name="Chou S."/>
            <person name="Poskanzer K.E."/>
            <person name="Rollins M."/>
            <person name="Thuy-Boun P.S."/>
        </authorList>
    </citation>
    <scope>NUCLEOTIDE SEQUENCE [LARGE SCALE GENOMIC DNA]</scope>
    <source>
        <strain evidence="3">F_SG_1</strain>
        <tissue evidence="3">Salivary glands</tissue>
    </source>
</reference>
<dbReference type="Proteomes" id="UP001321473">
    <property type="component" value="Unassembled WGS sequence"/>
</dbReference>
<keyword evidence="2" id="KW-1133">Transmembrane helix</keyword>
<evidence type="ECO:0000313" key="3">
    <source>
        <dbReference type="EMBL" id="KAK8756496.1"/>
    </source>
</evidence>
<organism evidence="3 4">
    <name type="scientific">Amblyomma americanum</name>
    <name type="common">Lone star tick</name>
    <dbReference type="NCBI Taxonomy" id="6943"/>
    <lineage>
        <taxon>Eukaryota</taxon>
        <taxon>Metazoa</taxon>
        <taxon>Ecdysozoa</taxon>
        <taxon>Arthropoda</taxon>
        <taxon>Chelicerata</taxon>
        <taxon>Arachnida</taxon>
        <taxon>Acari</taxon>
        <taxon>Parasitiformes</taxon>
        <taxon>Ixodida</taxon>
        <taxon>Ixodoidea</taxon>
        <taxon>Ixodidae</taxon>
        <taxon>Amblyomminae</taxon>
        <taxon>Amblyomma</taxon>
    </lineage>
</organism>
<feature type="region of interest" description="Disordered" evidence="1">
    <location>
        <begin position="68"/>
        <end position="98"/>
    </location>
</feature>
<comment type="caution">
    <text evidence="3">The sequence shown here is derived from an EMBL/GenBank/DDBJ whole genome shotgun (WGS) entry which is preliminary data.</text>
</comment>
<keyword evidence="2" id="KW-0812">Transmembrane</keyword>
<proteinExistence type="predicted"/>